<reference evidence="1 2" key="1">
    <citation type="submission" date="2019-02" db="EMBL/GenBank/DDBJ databases">
        <title>Draft Genome Sequence of Streptomyces sp. AM-2504, identified by 16S rRNA comparative analysis as a Streptomyces Kasugaensis strain.</title>
        <authorList>
            <person name="Napolioni V."/>
            <person name="Giuliodori A.M."/>
            <person name="Spurio R."/>
            <person name="Fabbretti A."/>
        </authorList>
    </citation>
    <scope>NUCLEOTIDE SEQUENCE [LARGE SCALE GENOMIC DNA]</scope>
    <source>
        <strain evidence="1 2">AM-2504</strain>
    </source>
</reference>
<accession>A0A4Q9I065</accession>
<organism evidence="1 2">
    <name type="scientific">Streptomyces kasugaensis</name>
    <dbReference type="NCBI Taxonomy" id="1946"/>
    <lineage>
        <taxon>Bacteria</taxon>
        <taxon>Bacillati</taxon>
        <taxon>Actinomycetota</taxon>
        <taxon>Actinomycetes</taxon>
        <taxon>Kitasatosporales</taxon>
        <taxon>Streptomycetaceae</taxon>
        <taxon>Streptomyces</taxon>
    </lineage>
</organism>
<dbReference type="EMBL" id="SIXH01000020">
    <property type="protein sequence ID" value="TBO60972.1"/>
    <property type="molecule type" value="Genomic_DNA"/>
</dbReference>
<protein>
    <submittedName>
        <fullName evidence="1">Uncharacterized protein</fullName>
    </submittedName>
</protein>
<proteinExistence type="predicted"/>
<evidence type="ECO:0000313" key="2">
    <source>
        <dbReference type="Proteomes" id="UP000292452"/>
    </source>
</evidence>
<evidence type="ECO:0000313" key="1">
    <source>
        <dbReference type="EMBL" id="TBO60972.1"/>
    </source>
</evidence>
<keyword evidence="2" id="KW-1185">Reference proteome</keyword>
<dbReference type="AlphaFoldDB" id="A0A4Q9I065"/>
<comment type="caution">
    <text evidence="1">The sequence shown here is derived from an EMBL/GenBank/DDBJ whole genome shotgun (WGS) entry which is preliminary data.</text>
</comment>
<dbReference type="Proteomes" id="UP000292452">
    <property type="component" value="Unassembled WGS sequence"/>
</dbReference>
<gene>
    <name evidence="1" type="ORF">EYS09_03785</name>
</gene>
<name>A0A4Q9I065_STRKA</name>
<sequence length="57" mass="5980">MGATAVAGAAGGAGTTEVVHVPDHTWSSGCARAADVVPVRLRRRTFPGAHDRPRSRW</sequence>